<sequence length="288" mass="34100">QESNSLREKVTELSQSLTDKERDSQKAKNEIKSMKEADEKIGRILKDRERELKDKERLGEVEKSELRREIAELSYALVEKEKHAQVMEQELRLRGEKIEALGQVLLDKEQEMSMKEIERLYLRRKVVELSQVRSEKERQVEVTVADMMSLKVKRGEFQQVLMDKDQEMEPKDRKEQAETAKGMQFLDGNREDLDNQQEEIKAQGMDIQYTKEDIGIYEMEEDIKALYHEREESSKREMMLRQRLEKTETALRKMEADEISRRKSSQELEAGKQKHKECDNCRHTASSK</sequence>
<dbReference type="Proteomes" id="UP001162483">
    <property type="component" value="Unassembled WGS sequence"/>
</dbReference>
<keyword evidence="3" id="KW-1185">Reference proteome</keyword>
<evidence type="ECO:0000313" key="2">
    <source>
        <dbReference type="EMBL" id="CAI9610639.1"/>
    </source>
</evidence>
<evidence type="ECO:0000313" key="3">
    <source>
        <dbReference type="Proteomes" id="UP001162483"/>
    </source>
</evidence>
<dbReference type="EMBL" id="CATNWA010018997">
    <property type="protein sequence ID" value="CAI9610639.1"/>
    <property type="molecule type" value="Genomic_DNA"/>
</dbReference>
<feature type="region of interest" description="Disordered" evidence="1">
    <location>
        <begin position="166"/>
        <end position="190"/>
    </location>
</feature>
<protein>
    <submittedName>
        <fullName evidence="2">Uncharacterized protein</fullName>
    </submittedName>
</protein>
<feature type="region of interest" description="Disordered" evidence="1">
    <location>
        <begin position="252"/>
        <end position="288"/>
    </location>
</feature>
<name>A0ABN9GP54_9NEOB</name>
<gene>
    <name evidence="2" type="ORF">SPARVUS_LOCUS14440100</name>
</gene>
<feature type="compositionally biased region" description="Basic and acidic residues" evidence="1">
    <location>
        <begin position="252"/>
        <end position="282"/>
    </location>
</feature>
<feature type="compositionally biased region" description="Basic and acidic residues" evidence="1">
    <location>
        <begin position="1"/>
        <end position="11"/>
    </location>
</feature>
<reference evidence="2" key="1">
    <citation type="submission" date="2023-05" db="EMBL/GenBank/DDBJ databases">
        <authorList>
            <person name="Stuckert A."/>
        </authorList>
    </citation>
    <scope>NUCLEOTIDE SEQUENCE</scope>
</reference>
<feature type="region of interest" description="Disordered" evidence="1">
    <location>
        <begin position="1"/>
        <end position="43"/>
    </location>
</feature>
<feature type="non-terminal residue" evidence="2">
    <location>
        <position position="1"/>
    </location>
</feature>
<evidence type="ECO:0000256" key="1">
    <source>
        <dbReference type="SAM" id="MobiDB-lite"/>
    </source>
</evidence>
<comment type="caution">
    <text evidence="2">The sequence shown here is derived from an EMBL/GenBank/DDBJ whole genome shotgun (WGS) entry which is preliminary data.</text>
</comment>
<feature type="compositionally biased region" description="Basic and acidic residues" evidence="1">
    <location>
        <begin position="18"/>
        <end position="43"/>
    </location>
</feature>
<accession>A0ABN9GP54</accession>
<organism evidence="2 3">
    <name type="scientific">Staurois parvus</name>
    <dbReference type="NCBI Taxonomy" id="386267"/>
    <lineage>
        <taxon>Eukaryota</taxon>
        <taxon>Metazoa</taxon>
        <taxon>Chordata</taxon>
        <taxon>Craniata</taxon>
        <taxon>Vertebrata</taxon>
        <taxon>Euteleostomi</taxon>
        <taxon>Amphibia</taxon>
        <taxon>Batrachia</taxon>
        <taxon>Anura</taxon>
        <taxon>Neobatrachia</taxon>
        <taxon>Ranoidea</taxon>
        <taxon>Ranidae</taxon>
        <taxon>Staurois</taxon>
    </lineage>
</organism>
<feature type="compositionally biased region" description="Basic and acidic residues" evidence="1">
    <location>
        <begin position="166"/>
        <end position="178"/>
    </location>
</feature>
<proteinExistence type="predicted"/>